<reference evidence="2 3" key="1">
    <citation type="submission" date="2016-09" db="EMBL/GenBank/DDBJ databases">
        <title>Alteromonas lipolytica, a new species isolated from sea water.</title>
        <authorList>
            <person name="Wu Y.-H."/>
            <person name="Cheng H."/>
            <person name="Xu X.-W."/>
        </authorList>
    </citation>
    <scope>NUCLEOTIDE SEQUENCE [LARGE SCALE GENOMIC DNA]</scope>
    <source>
        <strain evidence="2 3">JW12</strain>
    </source>
</reference>
<accession>A0A1E8FC59</accession>
<proteinExistence type="inferred from homology"/>
<dbReference type="Pfam" id="PF06050">
    <property type="entry name" value="HGD-D"/>
    <property type="match status" value="1"/>
</dbReference>
<dbReference type="STRING" id="1856405.BFC17_04375"/>
<evidence type="ECO:0008006" key="4">
    <source>
        <dbReference type="Google" id="ProtNLM"/>
    </source>
</evidence>
<evidence type="ECO:0000256" key="1">
    <source>
        <dbReference type="ARBA" id="ARBA00005806"/>
    </source>
</evidence>
<name>A0A1E8FC59_9ALTE</name>
<dbReference type="Gene3D" id="3.40.50.11890">
    <property type="match status" value="1"/>
</dbReference>
<evidence type="ECO:0000313" key="2">
    <source>
        <dbReference type="EMBL" id="OFI33500.1"/>
    </source>
</evidence>
<dbReference type="AlphaFoldDB" id="A0A1E8FC59"/>
<gene>
    <name evidence="2" type="ORF">BFC17_04375</name>
</gene>
<dbReference type="PANTHER" id="PTHR30548">
    <property type="entry name" value="2-HYDROXYGLUTARYL-COA DEHYDRATASE, D-COMPONENT-RELATED"/>
    <property type="match status" value="1"/>
</dbReference>
<dbReference type="Gene3D" id="1.20.1270.370">
    <property type="match status" value="1"/>
</dbReference>
<protein>
    <recommendedName>
        <fullName evidence="4">2-hydroxyglutaryl-CoA dehydratase</fullName>
    </recommendedName>
</protein>
<dbReference type="PANTHER" id="PTHR30548:SF1">
    <property type="entry name" value="DEHYDRATASE SUBUNIT MJ0007-RELATED"/>
    <property type="match status" value="1"/>
</dbReference>
<dbReference type="OrthoDB" id="9810278at2"/>
<dbReference type="Gene3D" id="3.40.50.11900">
    <property type="match status" value="1"/>
</dbReference>
<evidence type="ECO:0000313" key="3">
    <source>
        <dbReference type="Proteomes" id="UP000176037"/>
    </source>
</evidence>
<sequence length="389" mass="42850">MSDRFTALLNDCQDPITLAHSIVNARYDTAKDWHAAGGKVVGYLCDNVPIELITAAGFLPCRLGGTDLPKREKYAQLISTQGRVSGFGLSVAILESLLNSECDFVDHLVIPHNRKAIEATFGQLSRACARDADIKAPDTWLLDRTWLASGTSERFNTKQVLAFRAVLEEWRGKPITEEELQSACQTHSDNRQLISTLMQLRQQQPASLKGSDALAIIRAGQLIPAEDYNQLLKRVLEHATSLPPLSGPRVFLAGSPFDHNQLYQTIEQAGGIVVGEDHCWGMRCVEHELGNAGDVMQQICDRYDRTPGCSVTYPLQRNVDTCLLRAQASNAEAVIFAVMQGDETHLWTTVDEKKAAEQAGLTTLQVSELDYNVSTDAQAVVANFVRSLK</sequence>
<organism evidence="2 3">
    <name type="scientific">Alteromonas lipolytica</name>
    <dbReference type="NCBI Taxonomy" id="1856405"/>
    <lineage>
        <taxon>Bacteria</taxon>
        <taxon>Pseudomonadati</taxon>
        <taxon>Pseudomonadota</taxon>
        <taxon>Gammaproteobacteria</taxon>
        <taxon>Alteromonadales</taxon>
        <taxon>Alteromonadaceae</taxon>
        <taxon>Alteromonas/Salinimonas group</taxon>
        <taxon>Alteromonas</taxon>
    </lineage>
</organism>
<keyword evidence="3" id="KW-1185">Reference proteome</keyword>
<comment type="similarity">
    <text evidence="1">Belongs to the FldB/FldC dehydratase alpha/beta subunit family.</text>
</comment>
<dbReference type="EMBL" id="MJIC01000015">
    <property type="protein sequence ID" value="OFI33500.1"/>
    <property type="molecule type" value="Genomic_DNA"/>
</dbReference>
<dbReference type="Proteomes" id="UP000176037">
    <property type="component" value="Unassembled WGS sequence"/>
</dbReference>
<dbReference type="InterPro" id="IPR010327">
    <property type="entry name" value="FldB/FldC_alpha/beta"/>
</dbReference>
<comment type="caution">
    <text evidence="2">The sequence shown here is derived from an EMBL/GenBank/DDBJ whole genome shotgun (WGS) entry which is preliminary data.</text>
</comment>
<dbReference type="RefSeq" id="WP_070177876.1">
    <property type="nucleotide sequence ID" value="NZ_BMJR01000002.1"/>
</dbReference>